<evidence type="ECO:0000313" key="3">
    <source>
        <dbReference type="Proteomes" id="UP001141253"/>
    </source>
</evidence>
<proteinExistence type="predicted"/>
<organism evidence="2 3">
    <name type="scientific">Salix suchowensis</name>
    <dbReference type="NCBI Taxonomy" id="1278906"/>
    <lineage>
        <taxon>Eukaryota</taxon>
        <taxon>Viridiplantae</taxon>
        <taxon>Streptophyta</taxon>
        <taxon>Embryophyta</taxon>
        <taxon>Tracheophyta</taxon>
        <taxon>Spermatophyta</taxon>
        <taxon>Magnoliopsida</taxon>
        <taxon>eudicotyledons</taxon>
        <taxon>Gunneridae</taxon>
        <taxon>Pentapetalae</taxon>
        <taxon>rosids</taxon>
        <taxon>fabids</taxon>
        <taxon>Malpighiales</taxon>
        <taxon>Salicaceae</taxon>
        <taxon>Saliceae</taxon>
        <taxon>Salix</taxon>
    </lineage>
</organism>
<comment type="caution">
    <text evidence="2">The sequence shown here is derived from an EMBL/GenBank/DDBJ whole genome shotgun (WGS) entry which is preliminary data.</text>
</comment>
<feature type="region of interest" description="Disordered" evidence="1">
    <location>
        <begin position="1"/>
        <end position="40"/>
    </location>
</feature>
<feature type="non-terminal residue" evidence="2">
    <location>
        <position position="120"/>
    </location>
</feature>
<name>A0ABQ9CC82_9ROSI</name>
<gene>
    <name evidence="2" type="ORF">OIU77_021176</name>
</gene>
<dbReference type="Proteomes" id="UP001141253">
    <property type="component" value="Chromosome 4"/>
</dbReference>
<evidence type="ECO:0000313" key="2">
    <source>
        <dbReference type="EMBL" id="KAJ6396084.1"/>
    </source>
</evidence>
<accession>A0ABQ9CC82</accession>
<reference evidence="2" key="2">
    <citation type="journal article" date="2023" name="Int. J. Mol. Sci.">
        <title>De Novo Assembly and Annotation of 11 Diverse Shrub Willow (Salix) Genomes Reveals Novel Gene Organization in Sex-Linked Regions.</title>
        <authorList>
            <person name="Hyden B."/>
            <person name="Feng K."/>
            <person name="Yates T.B."/>
            <person name="Jawdy S."/>
            <person name="Cereghino C."/>
            <person name="Smart L.B."/>
            <person name="Muchero W."/>
        </authorList>
    </citation>
    <scope>NUCLEOTIDE SEQUENCE</scope>
    <source>
        <tissue evidence="2">Shoot tip</tissue>
    </source>
</reference>
<reference evidence="2" key="1">
    <citation type="submission" date="2022-10" db="EMBL/GenBank/DDBJ databases">
        <authorList>
            <person name="Hyden B.L."/>
            <person name="Feng K."/>
            <person name="Yates T."/>
            <person name="Jawdy S."/>
            <person name="Smart L.B."/>
            <person name="Muchero W."/>
        </authorList>
    </citation>
    <scope>NUCLEOTIDE SEQUENCE</scope>
    <source>
        <tissue evidence="2">Shoot tip</tissue>
    </source>
</reference>
<dbReference type="EMBL" id="JAPFFI010000004">
    <property type="protein sequence ID" value="KAJ6396084.1"/>
    <property type="molecule type" value="Genomic_DNA"/>
</dbReference>
<keyword evidence="3" id="KW-1185">Reference proteome</keyword>
<evidence type="ECO:0000256" key="1">
    <source>
        <dbReference type="SAM" id="MobiDB-lite"/>
    </source>
</evidence>
<sequence>MVTPSKTRAREGIQLTSATQAVSKDAPAQEWNGGEGHKEKQQVIEGTGGNFVLKGVHTKGRGLERCTKASLQSQSCSEEGTSSVCVIKETDARDTSPLAYTKVKKKKGGSRWAKRLAVSK</sequence>
<protein>
    <submittedName>
        <fullName evidence="2">Uncharacterized protein</fullName>
    </submittedName>
</protein>